<dbReference type="PANTHER" id="PTHR43441">
    <property type="entry name" value="RIBOSOMAL-PROTEIN-SERINE ACETYLTRANSFERASE"/>
    <property type="match status" value="1"/>
</dbReference>
<organism evidence="2 3">
    <name type="scientific">Planifilum fulgidum</name>
    <dbReference type="NCBI Taxonomy" id="201973"/>
    <lineage>
        <taxon>Bacteria</taxon>
        <taxon>Bacillati</taxon>
        <taxon>Bacillota</taxon>
        <taxon>Bacilli</taxon>
        <taxon>Bacillales</taxon>
        <taxon>Thermoactinomycetaceae</taxon>
        <taxon>Planifilum</taxon>
    </lineage>
</organism>
<dbReference type="STRING" id="201973.SAMN04488025_10969"/>
<dbReference type="AlphaFoldDB" id="A0A1I2MQT5"/>
<dbReference type="Gene3D" id="3.40.630.30">
    <property type="match status" value="1"/>
</dbReference>
<dbReference type="GO" id="GO:0008999">
    <property type="term" value="F:protein-N-terminal-alanine acetyltransferase activity"/>
    <property type="evidence" value="ECO:0007669"/>
    <property type="project" value="TreeGrafter"/>
</dbReference>
<reference evidence="3" key="1">
    <citation type="submission" date="2016-10" db="EMBL/GenBank/DDBJ databases">
        <authorList>
            <person name="Varghese N."/>
            <person name="Submissions S."/>
        </authorList>
    </citation>
    <scope>NUCLEOTIDE SEQUENCE [LARGE SCALE GENOMIC DNA]</scope>
    <source>
        <strain evidence="3">DSM 44945</strain>
    </source>
</reference>
<dbReference type="OrthoDB" id="9784707at2"/>
<dbReference type="PROSITE" id="PS51186">
    <property type="entry name" value="GNAT"/>
    <property type="match status" value="1"/>
</dbReference>
<dbReference type="InterPro" id="IPR000182">
    <property type="entry name" value="GNAT_dom"/>
</dbReference>
<dbReference type="SUPFAM" id="SSF55729">
    <property type="entry name" value="Acyl-CoA N-acyltransferases (Nat)"/>
    <property type="match status" value="1"/>
</dbReference>
<dbReference type="GO" id="GO:0005737">
    <property type="term" value="C:cytoplasm"/>
    <property type="evidence" value="ECO:0007669"/>
    <property type="project" value="TreeGrafter"/>
</dbReference>
<dbReference type="PANTHER" id="PTHR43441:SF11">
    <property type="entry name" value="RIBOSOMAL-PROTEIN-SERINE ACETYLTRANSFERASE"/>
    <property type="match status" value="1"/>
</dbReference>
<dbReference type="Proteomes" id="UP000198661">
    <property type="component" value="Unassembled WGS sequence"/>
</dbReference>
<dbReference type="EMBL" id="FOOK01000009">
    <property type="protein sequence ID" value="SFF93864.1"/>
    <property type="molecule type" value="Genomic_DNA"/>
</dbReference>
<dbReference type="Pfam" id="PF13302">
    <property type="entry name" value="Acetyltransf_3"/>
    <property type="match status" value="1"/>
</dbReference>
<accession>A0A1I2MQT5</accession>
<dbReference type="InterPro" id="IPR051908">
    <property type="entry name" value="Ribosomal_N-acetyltransferase"/>
</dbReference>
<proteinExistence type="predicted"/>
<sequence>MLTIPVDRCTQLRLLEMSHAQAMFRLVASNRDHLRPWLPWVDRMRVESDAENYILRSLGRFSAGTEAHFGIWFREMLAGSITVERIDAWNRVAEIGYWLGKEFVGKGIMRRSAAALIDYLIEKRAINRIEIRCTPANISSQAIPLSLGFRMEGTLREAAYLKGRFHDHLLFAITAEEWKRRKQGEEETQCLPAGGPSELPGR</sequence>
<keyword evidence="3" id="KW-1185">Reference proteome</keyword>
<evidence type="ECO:0000259" key="1">
    <source>
        <dbReference type="PROSITE" id="PS51186"/>
    </source>
</evidence>
<protein>
    <submittedName>
        <fullName evidence="2">Ribosomal-protein-serine acetyltransferase</fullName>
    </submittedName>
</protein>
<evidence type="ECO:0000313" key="2">
    <source>
        <dbReference type="EMBL" id="SFF93864.1"/>
    </source>
</evidence>
<dbReference type="GO" id="GO:1990189">
    <property type="term" value="F:protein N-terminal-serine acetyltransferase activity"/>
    <property type="evidence" value="ECO:0007669"/>
    <property type="project" value="TreeGrafter"/>
</dbReference>
<dbReference type="RefSeq" id="WP_092037348.1">
    <property type="nucleotide sequence ID" value="NZ_FOOK01000009.1"/>
</dbReference>
<gene>
    <name evidence="2" type="ORF">SAMN04488025_10969</name>
</gene>
<name>A0A1I2MQT5_9BACL</name>
<keyword evidence="2" id="KW-0808">Transferase</keyword>
<dbReference type="InterPro" id="IPR016181">
    <property type="entry name" value="Acyl_CoA_acyltransferase"/>
</dbReference>
<feature type="domain" description="N-acetyltransferase" evidence="1">
    <location>
        <begin position="22"/>
        <end position="176"/>
    </location>
</feature>
<evidence type="ECO:0000313" key="3">
    <source>
        <dbReference type="Proteomes" id="UP000198661"/>
    </source>
</evidence>